<evidence type="ECO:0000313" key="3">
    <source>
        <dbReference type="Proteomes" id="UP000541610"/>
    </source>
</evidence>
<organism evidence="2 3">
    <name type="scientific">Perkinsus olseni</name>
    <name type="common">Perkinsus atlanticus</name>
    <dbReference type="NCBI Taxonomy" id="32597"/>
    <lineage>
        <taxon>Eukaryota</taxon>
        <taxon>Sar</taxon>
        <taxon>Alveolata</taxon>
        <taxon>Perkinsozoa</taxon>
        <taxon>Perkinsea</taxon>
        <taxon>Perkinsida</taxon>
        <taxon>Perkinsidae</taxon>
        <taxon>Perkinsus</taxon>
    </lineage>
</organism>
<evidence type="ECO:0000313" key="2">
    <source>
        <dbReference type="EMBL" id="KAF4678901.1"/>
    </source>
</evidence>
<feature type="chain" id="PRO_5029796938" evidence="1">
    <location>
        <begin position="22"/>
        <end position="320"/>
    </location>
</feature>
<name>A0A7J6N7N6_PEROL</name>
<reference evidence="2 3" key="1">
    <citation type="submission" date="2020-04" db="EMBL/GenBank/DDBJ databases">
        <title>Perkinsus olseni comparative genomics.</title>
        <authorList>
            <person name="Bogema D.R."/>
        </authorList>
    </citation>
    <scope>NUCLEOTIDE SEQUENCE [LARGE SCALE GENOMIC DNA]</scope>
    <source>
        <strain evidence="2">00978-12</strain>
    </source>
</reference>
<gene>
    <name evidence="2" type="ORF">FOZ60_015895</name>
</gene>
<feature type="signal peptide" evidence="1">
    <location>
        <begin position="1"/>
        <end position="21"/>
    </location>
</feature>
<dbReference type="AlphaFoldDB" id="A0A7J6N7N6"/>
<proteinExistence type="predicted"/>
<evidence type="ECO:0000256" key="1">
    <source>
        <dbReference type="SAM" id="SignalP"/>
    </source>
</evidence>
<accession>A0A7J6N7N6</accession>
<keyword evidence="1" id="KW-0732">Signal</keyword>
<dbReference type="EMBL" id="JABANP010000817">
    <property type="protein sequence ID" value="KAF4678901.1"/>
    <property type="molecule type" value="Genomic_DNA"/>
</dbReference>
<dbReference type="Proteomes" id="UP000541610">
    <property type="component" value="Unassembled WGS sequence"/>
</dbReference>
<sequence>MAATLRRMFLLLLCGVNMTRGLRRRRNLEPIGADDWGDAKLSSVIRNILDGSRGAEPGRGSSLLTTFGADDGRVSGGNSVRSSEDYQAIVRDVEDALNAGDSRRIRSDNAEPRTIVVKRRNHRREKSNFIEQNTVNYHQPSSAVVEEVDEVLSLVADYIDLEREVGDKLERYVEDLAAATKSGLSSSVADPQQVHQSAENLQQLADDYEQLGEDLRDDRDILSKVRRYLELLSEDPRSHRSLQRLLKPLDRLVRNTHALQDVHRELRPVVEGLQRNDVSATSLSFDEVEVTDRLRSIDHVYSDLSSGFDSLAYSVIVSAI</sequence>
<protein>
    <submittedName>
        <fullName evidence="2">Uncharacterized protein</fullName>
    </submittedName>
</protein>
<comment type="caution">
    <text evidence="2">The sequence shown here is derived from an EMBL/GenBank/DDBJ whole genome shotgun (WGS) entry which is preliminary data.</text>
</comment>
<dbReference type="OrthoDB" id="10296571at2759"/>